<evidence type="ECO:0000256" key="1">
    <source>
        <dbReference type="SAM" id="MobiDB-lite"/>
    </source>
</evidence>
<organism evidence="3 4">
    <name type="scientific">Streptomyces silvisoli</name>
    <dbReference type="NCBI Taxonomy" id="3034235"/>
    <lineage>
        <taxon>Bacteria</taxon>
        <taxon>Bacillati</taxon>
        <taxon>Actinomycetota</taxon>
        <taxon>Actinomycetes</taxon>
        <taxon>Kitasatosporales</taxon>
        <taxon>Streptomycetaceae</taxon>
        <taxon>Streptomyces</taxon>
    </lineage>
</organism>
<dbReference type="Pfam" id="PF00239">
    <property type="entry name" value="Resolvase"/>
    <property type="match status" value="1"/>
</dbReference>
<dbReference type="EMBL" id="JARJBC010000009">
    <property type="protein sequence ID" value="MDF3290749.1"/>
    <property type="molecule type" value="Genomic_DNA"/>
</dbReference>
<dbReference type="Proteomes" id="UP001216579">
    <property type="component" value="Unassembled WGS sequence"/>
</dbReference>
<evidence type="ECO:0000259" key="2">
    <source>
        <dbReference type="Pfam" id="PF00239"/>
    </source>
</evidence>
<dbReference type="InterPro" id="IPR006119">
    <property type="entry name" value="Resolv_N"/>
</dbReference>
<keyword evidence="4" id="KW-1185">Reference proteome</keyword>
<proteinExistence type="predicted"/>
<protein>
    <submittedName>
        <fullName evidence="3">Recombinase family protein</fullName>
    </submittedName>
</protein>
<sequence>MVTVQTPPLAFIYDRSTTTNTAALELRLKACAEYVNAQGWGFGGWWVDKGDQALTDDRRPAFDALLRTLEASGESHPRVCLVHDWTRLSHDSWNRRIFARRIMLAGGWVETTEGETTKPEDARRGLLTGAPEGRTDEPA</sequence>
<gene>
    <name evidence="3" type="ORF">P3G67_16155</name>
</gene>
<accession>A0ABT5ZLP3</accession>
<evidence type="ECO:0000313" key="4">
    <source>
        <dbReference type="Proteomes" id="UP001216579"/>
    </source>
</evidence>
<dbReference type="Gene3D" id="3.40.50.1390">
    <property type="entry name" value="Resolvase, N-terminal catalytic domain"/>
    <property type="match status" value="1"/>
</dbReference>
<dbReference type="InterPro" id="IPR036162">
    <property type="entry name" value="Resolvase-like_N_sf"/>
</dbReference>
<dbReference type="RefSeq" id="WP_276094132.1">
    <property type="nucleotide sequence ID" value="NZ_JARJBC010000009.1"/>
</dbReference>
<feature type="compositionally biased region" description="Basic and acidic residues" evidence="1">
    <location>
        <begin position="115"/>
        <end position="124"/>
    </location>
</feature>
<comment type="caution">
    <text evidence="3">The sequence shown here is derived from an EMBL/GenBank/DDBJ whole genome shotgun (WGS) entry which is preliminary data.</text>
</comment>
<feature type="domain" description="Resolvase/invertase-type recombinase catalytic" evidence="2">
    <location>
        <begin position="12"/>
        <end position="90"/>
    </location>
</feature>
<feature type="region of interest" description="Disordered" evidence="1">
    <location>
        <begin position="111"/>
        <end position="139"/>
    </location>
</feature>
<name>A0ABT5ZLP3_9ACTN</name>
<reference evidence="3 4" key="1">
    <citation type="submission" date="2023-03" db="EMBL/GenBank/DDBJ databases">
        <title>Draft genome sequence of Streptomyces sp. RB6PN23 isolated from peat swamp forest in Thailand.</title>
        <authorList>
            <person name="Klaysubun C."/>
            <person name="Duangmal K."/>
        </authorList>
    </citation>
    <scope>NUCLEOTIDE SEQUENCE [LARGE SCALE GENOMIC DNA]</scope>
    <source>
        <strain evidence="3 4">RB6PN23</strain>
    </source>
</reference>
<evidence type="ECO:0000313" key="3">
    <source>
        <dbReference type="EMBL" id="MDF3290749.1"/>
    </source>
</evidence>